<name>A0AAD9CV69_PAPLA</name>
<dbReference type="AlphaFoldDB" id="A0AAD9CV69"/>
<feature type="compositionally biased region" description="Pro residues" evidence="1">
    <location>
        <begin position="110"/>
        <end position="122"/>
    </location>
</feature>
<gene>
    <name evidence="2" type="ORF">DB88DRAFT_532705</name>
</gene>
<feature type="region of interest" description="Disordered" evidence="1">
    <location>
        <begin position="1"/>
        <end position="68"/>
    </location>
</feature>
<sequence>MPVEPQTRSPSPTSKQSDRKSWFSFKPRRAKNASGKKEGKNGPPLPLPPPSVFDDNRAEEVDTRLGPLQFAPNRIATLYVTPSERNLYLAAMSELDQGPQPLPLWSDPAPKLPQLPLPPPIDSKPLTLASPSQPTAHAPPPSPEVVTSPKPPRSGLQVREKLSEAMAQPETTRHALLCLIPDAALRLTGFPPDTIVAVDKTLDENWPLGVHTRSQVPQDLVRTKRTDEQPTWNVKLHGEAWRRKGAQELHSIRLLLAILTALAVHGWKHVSALRATGSKKEAHNLLFQYDSETAAHPPAFFALSLPLPDNLSLISPPTKMAPAILNAVRDAISSSLPLIMQKGASPFDSTNRDDPETGHQKKNVNINAVKLEGWVHPGVYRFGIPGLRGRLSGMINSGKVSRLHPHLLPQIIDNLYKIDFRLVGSIPLIPLAKDRDLLFFSSAPTSELSYLDTYRLEKSPASTSTHGKVIKHNSSIIRQGDTRRAQARPSTAQQLRATPAASSPTQHGRERSKSGKGSLPWTAVLAEGPPEPRHRRSRTSSRSSKNHTPPSDTARKSIGHRSSSQEVGRTAAESVGGTRPKGRNVLTKKSSIAKKRSISATSSASLPVTATLQSPRRSVEQGSEHSLSSRNDQFFEADSDVPVQGHSNVGTSGLRSEASRSDLKVPASVVGNTTSIVPAPHLADAQTSKLPPIHSSDSSSPEDTAPIATKHADRIAQGAGQDYPNGEVPQALAAATVALNHVIHAKRVETSRSDHASREAILSTPGSVGYRPATQSALSDGQSEVSLISPVSTSKPGSARTRVSIGP</sequence>
<feature type="compositionally biased region" description="Polar residues" evidence="1">
    <location>
        <begin position="488"/>
        <end position="506"/>
    </location>
</feature>
<feature type="compositionally biased region" description="Polar residues" evidence="1">
    <location>
        <begin position="1"/>
        <end position="15"/>
    </location>
</feature>
<feature type="compositionally biased region" description="Polar residues" evidence="1">
    <location>
        <begin position="773"/>
        <end position="796"/>
    </location>
</feature>
<dbReference type="EMBL" id="JAODAN010000009">
    <property type="protein sequence ID" value="KAK1922027.1"/>
    <property type="molecule type" value="Genomic_DNA"/>
</dbReference>
<feature type="compositionally biased region" description="Basic and acidic residues" evidence="1">
    <location>
        <begin position="749"/>
        <end position="758"/>
    </location>
</feature>
<protein>
    <submittedName>
        <fullName evidence="2">Uncharacterized protein</fullName>
    </submittedName>
</protein>
<reference evidence="2" key="1">
    <citation type="submission" date="2023-02" db="EMBL/GenBank/DDBJ databases">
        <title>Identification and recombinant expression of a fungal hydrolase from Papiliotrema laurentii that hydrolyzes apple cutin and clears colloidal polyester polyurethane.</title>
        <authorList>
            <consortium name="DOE Joint Genome Institute"/>
            <person name="Roman V.A."/>
            <person name="Bojanowski C."/>
            <person name="Crable B.R."/>
            <person name="Wagner D.N."/>
            <person name="Hung C.S."/>
            <person name="Nadeau L.J."/>
            <person name="Schratz L."/>
            <person name="Haridas S."/>
            <person name="Pangilinan J."/>
            <person name="Lipzen A."/>
            <person name="Na H."/>
            <person name="Yan M."/>
            <person name="Ng V."/>
            <person name="Grigoriev I.V."/>
            <person name="Spatafora J.W."/>
            <person name="Barlow D."/>
            <person name="Biffinger J."/>
            <person name="Kelley-Loughnane N."/>
            <person name="Varaljay V.A."/>
            <person name="Crookes-Goodson W.J."/>
        </authorList>
    </citation>
    <scope>NUCLEOTIDE SEQUENCE</scope>
    <source>
        <strain evidence="2">5307AH</strain>
    </source>
</reference>
<feature type="compositionally biased region" description="Polar residues" evidence="1">
    <location>
        <begin position="645"/>
        <end position="654"/>
    </location>
</feature>
<dbReference type="Proteomes" id="UP001182556">
    <property type="component" value="Unassembled WGS sequence"/>
</dbReference>
<dbReference type="PANTHER" id="PTHR38696">
    <property type="entry name" value="MEDIATOR OF RNA POLYMERASE II TRANSCRIPTION SUBUNIT 13"/>
    <property type="match status" value="1"/>
</dbReference>
<feature type="region of interest" description="Disordered" evidence="1">
    <location>
        <begin position="686"/>
        <end position="705"/>
    </location>
</feature>
<feature type="compositionally biased region" description="Polar residues" evidence="1">
    <location>
        <begin position="686"/>
        <end position="702"/>
    </location>
</feature>
<comment type="caution">
    <text evidence="2">The sequence shown here is derived from an EMBL/GenBank/DDBJ whole genome shotgun (WGS) entry which is preliminary data.</text>
</comment>
<evidence type="ECO:0000313" key="3">
    <source>
        <dbReference type="Proteomes" id="UP001182556"/>
    </source>
</evidence>
<evidence type="ECO:0000313" key="2">
    <source>
        <dbReference type="EMBL" id="KAK1922027.1"/>
    </source>
</evidence>
<accession>A0AAD9CV69</accession>
<feature type="region of interest" description="Disordered" evidence="1">
    <location>
        <begin position="100"/>
        <end position="167"/>
    </location>
</feature>
<keyword evidence="3" id="KW-1185">Reference proteome</keyword>
<proteinExistence type="predicted"/>
<feature type="compositionally biased region" description="Polar residues" evidence="1">
    <location>
        <begin position="461"/>
        <end position="477"/>
    </location>
</feature>
<evidence type="ECO:0000256" key="1">
    <source>
        <dbReference type="SAM" id="MobiDB-lite"/>
    </source>
</evidence>
<dbReference type="PANTHER" id="PTHR38696:SF1">
    <property type="entry name" value="MEDIATOR OF RNA POLYMERASE II TRANSCRIPTION SUBUNIT 13"/>
    <property type="match status" value="1"/>
</dbReference>
<feature type="compositionally biased region" description="Polar residues" evidence="1">
    <location>
        <begin position="606"/>
        <end position="616"/>
    </location>
</feature>
<feature type="region of interest" description="Disordered" evidence="1">
    <location>
        <begin position="461"/>
        <end position="662"/>
    </location>
</feature>
<organism evidence="2 3">
    <name type="scientific">Papiliotrema laurentii</name>
    <name type="common">Cryptococcus laurentii</name>
    <dbReference type="NCBI Taxonomy" id="5418"/>
    <lineage>
        <taxon>Eukaryota</taxon>
        <taxon>Fungi</taxon>
        <taxon>Dikarya</taxon>
        <taxon>Basidiomycota</taxon>
        <taxon>Agaricomycotina</taxon>
        <taxon>Tremellomycetes</taxon>
        <taxon>Tremellales</taxon>
        <taxon>Rhynchogastremaceae</taxon>
        <taxon>Papiliotrema</taxon>
    </lineage>
</organism>
<feature type="region of interest" description="Disordered" evidence="1">
    <location>
        <begin position="749"/>
        <end position="807"/>
    </location>
</feature>
<feature type="compositionally biased region" description="Basic and acidic residues" evidence="1">
    <location>
        <begin position="54"/>
        <end position="63"/>
    </location>
</feature>